<dbReference type="OrthoDB" id="5511684at2759"/>
<feature type="transmembrane region" description="Helical" evidence="2">
    <location>
        <begin position="14"/>
        <end position="34"/>
    </location>
</feature>
<dbReference type="eggNOG" id="ENOG502RSD3">
    <property type="taxonomic scope" value="Eukaryota"/>
</dbReference>
<feature type="compositionally biased region" description="Basic and acidic residues" evidence="1">
    <location>
        <begin position="98"/>
        <end position="116"/>
    </location>
</feature>
<dbReference type="InterPro" id="IPR010530">
    <property type="entry name" value="B12D"/>
</dbReference>
<dbReference type="Proteomes" id="UP000009131">
    <property type="component" value="Unassembled WGS sequence"/>
</dbReference>
<reference evidence="3 4" key="2">
    <citation type="journal article" date="2012" name="Open Biol.">
        <title>Characteristics of nucleosomes and linker DNA regions on the genome of the basidiomycete Mixia osmundae revealed by mono- and dinucleosome mapping.</title>
        <authorList>
            <person name="Nishida H."/>
            <person name="Kondo S."/>
            <person name="Matsumoto T."/>
            <person name="Suzuki Y."/>
            <person name="Yoshikawa H."/>
            <person name="Taylor T.D."/>
            <person name="Sugiyama J."/>
        </authorList>
    </citation>
    <scope>NUCLEOTIDE SEQUENCE [LARGE SCALE GENOMIC DNA]</scope>
    <source>
        <strain evidence="4">CBS 9802 / IAM 14324 / JCM 22182 / KY 12970</strain>
    </source>
</reference>
<dbReference type="EMBL" id="BABT02000221">
    <property type="protein sequence ID" value="GAA99672.1"/>
    <property type="molecule type" value="Genomic_DNA"/>
</dbReference>
<reference evidence="3 4" key="1">
    <citation type="journal article" date="2011" name="J. Gen. Appl. Microbiol.">
        <title>Draft genome sequencing of the enigmatic basidiomycete Mixia osmundae.</title>
        <authorList>
            <person name="Nishida H."/>
            <person name="Nagatsuka Y."/>
            <person name="Sugiyama J."/>
        </authorList>
    </citation>
    <scope>NUCLEOTIDE SEQUENCE [LARGE SCALE GENOMIC DNA]</scope>
    <source>
        <strain evidence="4">CBS 9802 / IAM 14324 / JCM 22182 / KY 12970</strain>
    </source>
</reference>
<dbReference type="STRING" id="764103.G7EA12"/>
<comment type="caution">
    <text evidence="3">The sequence shown here is derived from an EMBL/GenBank/DDBJ whole genome shotgun (WGS) entry which is preliminary data.</text>
</comment>
<proteinExistence type="predicted"/>
<evidence type="ECO:0000313" key="3">
    <source>
        <dbReference type="EMBL" id="GAA99672.1"/>
    </source>
</evidence>
<keyword evidence="2" id="KW-1133">Transmembrane helix</keyword>
<dbReference type="PANTHER" id="PTHR14256">
    <property type="entry name" value="NADH-UBIQUINONE OXIDOREDUCTASE MLRQ SUBUNIT"/>
    <property type="match status" value="1"/>
</dbReference>
<accession>G7EA12</accession>
<organism evidence="3 4">
    <name type="scientific">Mixia osmundae (strain CBS 9802 / IAM 14324 / JCM 22182 / KY 12970)</name>
    <dbReference type="NCBI Taxonomy" id="764103"/>
    <lineage>
        <taxon>Eukaryota</taxon>
        <taxon>Fungi</taxon>
        <taxon>Dikarya</taxon>
        <taxon>Basidiomycota</taxon>
        <taxon>Pucciniomycotina</taxon>
        <taxon>Mixiomycetes</taxon>
        <taxon>Mixiales</taxon>
        <taxon>Mixiaceae</taxon>
        <taxon>Mixia</taxon>
    </lineage>
</organism>
<evidence type="ECO:0000256" key="1">
    <source>
        <dbReference type="SAM" id="MobiDB-lite"/>
    </source>
</evidence>
<dbReference type="InParanoid" id="G7EA12"/>
<keyword evidence="2" id="KW-0472">Membrane</keyword>
<protein>
    <submittedName>
        <fullName evidence="3">Uncharacterized protein</fullName>
    </submittedName>
</protein>
<dbReference type="Pfam" id="PF06522">
    <property type="entry name" value="B12D"/>
    <property type="match status" value="1"/>
</dbReference>
<keyword evidence="4" id="KW-1185">Reference proteome</keyword>
<feature type="region of interest" description="Disordered" evidence="1">
    <location>
        <begin position="79"/>
        <end position="116"/>
    </location>
</feature>
<dbReference type="PANTHER" id="PTHR14256:SF1">
    <property type="entry name" value="GEO09626P1"/>
    <property type="match status" value="1"/>
</dbReference>
<name>G7EA12_MIXOS</name>
<dbReference type="RefSeq" id="XP_014568927.1">
    <property type="nucleotide sequence ID" value="XM_014713441.1"/>
</dbReference>
<gene>
    <name evidence="3" type="primary">Mo06375</name>
    <name evidence="3" type="ORF">E5Q_06375</name>
</gene>
<dbReference type="HOGENOM" id="CLU_172026_0_0_1"/>
<keyword evidence="2" id="KW-0812">Transmembrane</keyword>
<evidence type="ECO:0000313" key="4">
    <source>
        <dbReference type="Proteomes" id="UP000009131"/>
    </source>
</evidence>
<evidence type="ECO:0000256" key="2">
    <source>
        <dbReference type="SAM" id="Phobius"/>
    </source>
</evidence>
<dbReference type="AlphaFoldDB" id="G7EA12"/>
<sequence>MIGFLARNPVLSPLFVAVGGGVVGALGFGAYYVAKSPDVVVNKRIKDPWNDILPGHNTKLWSHNKDWWQSRASLPDPRSMFVGEERQTRSASGRLRAKAAELKAARTHDKEETFSH</sequence>